<gene>
    <name evidence="1" type="ORF">I553_2796</name>
</gene>
<dbReference type="AlphaFoldDB" id="X8EWR1"/>
<dbReference type="PATRIC" id="fig|1299334.3.peg.1"/>
<protein>
    <submittedName>
        <fullName evidence="1">Uncharacterized protein</fullName>
    </submittedName>
</protein>
<sequence>MVEMFVIGLSLLRHGRPAAAALLVGHRVFGATTMTDGYRIPLGWAR</sequence>
<organism evidence="1">
    <name type="scientific">Mycobacterium xenopi 4042</name>
    <dbReference type="NCBI Taxonomy" id="1299334"/>
    <lineage>
        <taxon>Bacteria</taxon>
        <taxon>Bacillati</taxon>
        <taxon>Actinomycetota</taxon>
        <taxon>Actinomycetes</taxon>
        <taxon>Mycobacteriales</taxon>
        <taxon>Mycobacteriaceae</taxon>
        <taxon>Mycobacterium</taxon>
    </lineage>
</organism>
<proteinExistence type="predicted"/>
<dbReference type="EMBL" id="JAOB01000001">
    <property type="protein sequence ID" value="EUA85029.1"/>
    <property type="molecule type" value="Genomic_DNA"/>
</dbReference>
<evidence type="ECO:0000313" key="1">
    <source>
        <dbReference type="EMBL" id="EUA85029.1"/>
    </source>
</evidence>
<accession>X8EWR1</accession>
<name>X8EWR1_MYCXE</name>
<reference evidence="1" key="1">
    <citation type="submission" date="2014-01" db="EMBL/GenBank/DDBJ databases">
        <authorList>
            <person name="Brown-Elliot B."/>
            <person name="Wallace R."/>
            <person name="Lenaerts A."/>
            <person name="Ordway D."/>
            <person name="DeGroote M.A."/>
            <person name="Parker T."/>
            <person name="Sizemore C."/>
            <person name="Tallon L.J."/>
            <person name="Sadzewicz L.K."/>
            <person name="Sengamalay N."/>
            <person name="Fraser C.M."/>
            <person name="Hine E."/>
            <person name="Shefchek K.A."/>
            <person name="Das S.P."/>
            <person name="Tettelin H."/>
        </authorList>
    </citation>
    <scope>NUCLEOTIDE SEQUENCE [LARGE SCALE GENOMIC DNA]</scope>
    <source>
        <strain evidence="1">4042</strain>
    </source>
</reference>
<comment type="caution">
    <text evidence="1">The sequence shown here is derived from an EMBL/GenBank/DDBJ whole genome shotgun (WGS) entry which is preliminary data.</text>
</comment>